<comment type="subcellular location">
    <subcellularLocation>
        <location evidence="7">Periplasm</location>
    </subcellularLocation>
    <text evidence="7">Is capable of associating with the outer membrane.</text>
</comment>
<dbReference type="EMBL" id="MFSU01000041">
    <property type="protein sequence ID" value="OGI47932.1"/>
    <property type="molecule type" value="Genomic_DNA"/>
</dbReference>
<feature type="domain" description="PpiC" evidence="8">
    <location>
        <begin position="291"/>
        <end position="390"/>
    </location>
</feature>
<dbReference type="AlphaFoldDB" id="A0A1F6TS80"/>
<dbReference type="SUPFAM" id="SSF109998">
    <property type="entry name" value="Triger factor/SurA peptide-binding domain-like"/>
    <property type="match status" value="1"/>
</dbReference>
<dbReference type="PANTHER" id="PTHR47637">
    <property type="entry name" value="CHAPERONE SURA"/>
    <property type="match status" value="1"/>
</dbReference>
<dbReference type="InterPro" id="IPR023058">
    <property type="entry name" value="PPIase_PpiC_CS"/>
</dbReference>
<evidence type="ECO:0000259" key="8">
    <source>
        <dbReference type="PROSITE" id="PS50198"/>
    </source>
</evidence>
<dbReference type="GO" id="GO:0003755">
    <property type="term" value="F:peptidyl-prolyl cis-trans isomerase activity"/>
    <property type="evidence" value="ECO:0007669"/>
    <property type="project" value="UniProtKB-UniRule"/>
</dbReference>
<dbReference type="PROSITE" id="PS50198">
    <property type="entry name" value="PPIC_PPIASE_2"/>
    <property type="match status" value="2"/>
</dbReference>
<dbReference type="GO" id="GO:0050821">
    <property type="term" value="P:protein stabilization"/>
    <property type="evidence" value="ECO:0007669"/>
    <property type="project" value="InterPro"/>
</dbReference>
<comment type="domain">
    <text evidence="7">The PPIase activity resides only in the second parvulin domain. The N-terminal region and the C-terminal tail are necessary and sufficient for the chaperone activity of SurA. The PPIase activity is dispensable for SurA to function as a chaperone. The N-terminal region and the C-terminal tail are also required for porin recognition.</text>
</comment>
<keyword evidence="1 7" id="KW-0732">Signal</keyword>
<protein>
    <recommendedName>
        <fullName evidence="7">Chaperone SurA</fullName>
    </recommendedName>
    <alternativeName>
        <fullName evidence="7">Peptidyl-prolyl cis-trans isomerase SurA</fullName>
        <shortName evidence="7">PPIase SurA</shortName>
        <ecNumber evidence="7">5.2.1.8</ecNumber>
    </alternativeName>
    <alternativeName>
        <fullName evidence="7">Rotamase SurA</fullName>
    </alternativeName>
</protein>
<keyword evidence="3 7" id="KW-0574">Periplasm</keyword>
<evidence type="ECO:0000256" key="7">
    <source>
        <dbReference type="HAMAP-Rule" id="MF_01183"/>
    </source>
</evidence>
<reference evidence="9 10" key="1">
    <citation type="journal article" date="2016" name="Nat. Commun.">
        <title>Thousands of microbial genomes shed light on interconnected biogeochemical processes in an aquifer system.</title>
        <authorList>
            <person name="Anantharaman K."/>
            <person name="Brown C.T."/>
            <person name="Hug L.A."/>
            <person name="Sharon I."/>
            <person name="Castelle C.J."/>
            <person name="Probst A.J."/>
            <person name="Thomas B.C."/>
            <person name="Singh A."/>
            <person name="Wilkins M.J."/>
            <person name="Karaoz U."/>
            <person name="Brodie E.L."/>
            <person name="Williams K.H."/>
            <person name="Hubbard S.S."/>
            <person name="Banfield J.F."/>
        </authorList>
    </citation>
    <scope>NUCLEOTIDE SEQUENCE [LARGE SCALE GENOMIC DNA]</scope>
</reference>
<gene>
    <name evidence="7" type="primary">surA</name>
    <name evidence="9" type="ORF">A2151_01435</name>
</gene>
<dbReference type="InterPro" id="IPR046357">
    <property type="entry name" value="PPIase_dom_sf"/>
</dbReference>
<dbReference type="PROSITE" id="PS01096">
    <property type="entry name" value="PPIC_PPIASE_1"/>
    <property type="match status" value="1"/>
</dbReference>
<keyword evidence="6 7" id="KW-0413">Isomerase</keyword>
<evidence type="ECO:0000313" key="9">
    <source>
        <dbReference type="EMBL" id="OGI47932.1"/>
    </source>
</evidence>
<dbReference type="SUPFAM" id="SSF54534">
    <property type="entry name" value="FKBP-like"/>
    <property type="match status" value="2"/>
</dbReference>
<dbReference type="EC" id="5.2.1.8" evidence="7"/>
<dbReference type="Gene3D" id="1.10.4030.10">
    <property type="entry name" value="Porin chaperone SurA, peptide-binding domain"/>
    <property type="match status" value="1"/>
</dbReference>
<organism evidence="9 10">
    <name type="scientific">Candidatus Muproteobacteria bacterium RBG_16_65_34</name>
    <dbReference type="NCBI Taxonomy" id="1817760"/>
    <lineage>
        <taxon>Bacteria</taxon>
        <taxon>Pseudomonadati</taxon>
        <taxon>Pseudomonadota</taxon>
        <taxon>Candidatus Muproteobacteria</taxon>
    </lineage>
</organism>
<proteinExistence type="inferred from homology"/>
<dbReference type="GO" id="GO:0006457">
    <property type="term" value="P:protein folding"/>
    <property type="evidence" value="ECO:0007669"/>
    <property type="project" value="UniProtKB-UniRule"/>
</dbReference>
<keyword evidence="5 7" id="KW-0143">Chaperone</keyword>
<dbReference type="InterPro" id="IPR050280">
    <property type="entry name" value="OMP_Chaperone_SurA"/>
</dbReference>
<dbReference type="InterPro" id="IPR000297">
    <property type="entry name" value="PPIase_PpiC"/>
</dbReference>
<dbReference type="GO" id="GO:0030288">
    <property type="term" value="C:outer membrane-bounded periplasmic space"/>
    <property type="evidence" value="ECO:0007669"/>
    <property type="project" value="InterPro"/>
</dbReference>
<dbReference type="Pfam" id="PF13616">
    <property type="entry name" value="Rotamase_3"/>
    <property type="match status" value="1"/>
</dbReference>
<name>A0A1F6TS80_9PROT</name>
<dbReference type="InterPro" id="IPR027304">
    <property type="entry name" value="Trigger_fact/SurA_dom_sf"/>
</dbReference>
<dbReference type="Pfam" id="PF09312">
    <property type="entry name" value="SurA_N"/>
    <property type="match status" value="1"/>
</dbReference>
<comment type="catalytic activity">
    <reaction evidence="7">
        <text>[protein]-peptidylproline (omega=180) = [protein]-peptidylproline (omega=0)</text>
        <dbReference type="Rhea" id="RHEA:16237"/>
        <dbReference type="Rhea" id="RHEA-COMP:10747"/>
        <dbReference type="Rhea" id="RHEA-COMP:10748"/>
        <dbReference type="ChEBI" id="CHEBI:83833"/>
        <dbReference type="ChEBI" id="CHEBI:83834"/>
        <dbReference type="EC" id="5.2.1.8"/>
    </reaction>
</comment>
<feature type="domain" description="PpiC" evidence="8">
    <location>
        <begin position="180"/>
        <end position="281"/>
    </location>
</feature>
<dbReference type="STRING" id="1817760.A2151_01435"/>
<comment type="function">
    <text evidence="7">Chaperone involved in the correct folding and assembly of outer membrane proteins. Recognizes specific patterns of aromatic residues and the orientation of their side chains, which are found more frequently in integral outer membrane proteins. May act in both early periplasmic and late outer membrane-associated steps of protein maturation.</text>
</comment>
<dbReference type="InterPro" id="IPR015391">
    <property type="entry name" value="SurA_N"/>
</dbReference>
<evidence type="ECO:0000256" key="5">
    <source>
        <dbReference type="ARBA" id="ARBA00023186"/>
    </source>
</evidence>
<dbReference type="Gene3D" id="3.10.50.40">
    <property type="match status" value="2"/>
</dbReference>
<keyword evidence="4 7" id="KW-0697">Rotamase</keyword>
<dbReference type="PANTHER" id="PTHR47637:SF1">
    <property type="entry name" value="CHAPERONE SURA"/>
    <property type="match status" value="1"/>
</dbReference>
<feature type="chain" id="PRO_5009730104" description="Chaperone SurA" evidence="7">
    <location>
        <begin position="24"/>
        <end position="438"/>
    </location>
</feature>
<evidence type="ECO:0000256" key="4">
    <source>
        <dbReference type="ARBA" id="ARBA00023110"/>
    </source>
</evidence>
<feature type="signal peptide" evidence="7">
    <location>
        <begin position="1"/>
        <end position="23"/>
    </location>
</feature>
<accession>A0A1F6TS80</accession>
<evidence type="ECO:0000313" key="10">
    <source>
        <dbReference type="Proteomes" id="UP000178885"/>
    </source>
</evidence>
<dbReference type="HAMAP" id="MF_01183">
    <property type="entry name" value="Chaperone_SurA"/>
    <property type="match status" value="1"/>
</dbReference>
<keyword evidence="2 7" id="KW-0677">Repeat</keyword>
<evidence type="ECO:0000256" key="3">
    <source>
        <dbReference type="ARBA" id="ARBA00022764"/>
    </source>
</evidence>
<dbReference type="GO" id="GO:0042277">
    <property type="term" value="F:peptide binding"/>
    <property type="evidence" value="ECO:0007669"/>
    <property type="project" value="InterPro"/>
</dbReference>
<dbReference type="Pfam" id="PF00639">
    <property type="entry name" value="Rotamase"/>
    <property type="match status" value="1"/>
</dbReference>
<dbReference type="GO" id="GO:0051082">
    <property type="term" value="F:unfolded protein binding"/>
    <property type="evidence" value="ECO:0007669"/>
    <property type="project" value="UniProtKB-UniRule"/>
</dbReference>
<evidence type="ECO:0000256" key="6">
    <source>
        <dbReference type="ARBA" id="ARBA00023235"/>
    </source>
</evidence>
<dbReference type="InterPro" id="IPR023034">
    <property type="entry name" value="PPIase_SurA"/>
</dbReference>
<comment type="caution">
    <text evidence="9">The sequence shown here is derived from an EMBL/GenBank/DDBJ whole genome shotgun (WGS) entry which is preliminary data.</text>
</comment>
<sequence precursor="true">MRPFRRAGLLTLALIAFGAPARAADPAPAAVADLDRILAVVNDDVITATEIDARLAQTKKQLALEKIKIPADEVLKRQLLERLVLERLQLQLAAQAGIRVSDSDIDQQLETIARNNRKSPEEFRQLLAREGMDLGAYRAQLRTQLTLRQLLEREINNRVSVSESEVRAFLDDRESRRNVNLAYDISHIFISLPESATSEAIQTAKGRAEEVLQRLRQGADFEQTALTYSQGQEAMTGGRVGWKQAGQLPELFLTALKTMRPGAVSAVLRSPSGFHVLRLNDVRGESAPAPVMQTHARHILLRQSEIQSLEDAKSKLLALKGRIEQGEDFASLARAHSEDTGSAASGGELGWVSPGQLVPEFEKAMEALKPGQLSAPVRTPFGLHLIQVLERRERDMSEERLDATARQQIHARKADERYDQWVRQLRDEAYVEYIAGEE</sequence>
<dbReference type="GO" id="GO:0043165">
    <property type="term" value="P:Gram-negative-bacterium-type cell outer membrane assembly"/>
    <property type="evidence" value="ECO:0007669"/>
    <property type="project" value="InterPro"/>
</dbReference>
<evidence type="ECO:0000256" key="1">
    <source>
        <dbReference type="ARBA" id="ARBA00022729"/>
    </source>
</evidence>
<evidence type="ECO:0000256" key="2">
    <source>
        <dbReference type="ARBA" id="ARBA00022737"/>
    </source>
</evidence>
<dbReference type="Proteomes" id="UP000178885">
    <property type="component" value="Unassembled WGS sequence"/>
</dbReference>